<evidence type="ECO:0000313" key="2">
    <source>
        <dbReference type="EMBL" id="QQM46515.1"/>
    </source>
</evidence>
<accession>A0A7T7RH84</accession>
<keyword evidence="3" id="KW-1185">Reference proteome</keyword>
<proteinExistence type="predicted"/>
<dbReference type="Proteomes" id="UP000595636">
    <property type="component" value="Chromosome"/>
</dbReference>
<feature type="transmembrane region" description="Helical" evidence="1">
    <location>
        <begin position="159"/>
        <end position="177"/>
    </location>
</feature>
<protein>
    <submittedName>
        <fullName evidence="2">Uncharacterized protein</fullName>
    </submittedName>
</protein>
<evidence type="ECO:0000313" key="3">
    <source>
        <dbReference type="Proteomes" id="UP000595636"/>
    </source>
</evidence>
<keyword evidence="1" id="KW-1133">Transmembrane helix</keyword>
<sequence length="178" mass="18728">MLKRRWPTALAVALVILTTAGGSGELADTVGTFGDALPLLPLLYVIIHQIGKPRVTWHVLGAGVAVMVALRAQDVVSQPVALVAIALAVLVWGAVRGTPHGRASFGVQAAGAFAFGALALVGLAVDPDLGRYLVAAGWFLHGVWDFVHLRLDKVVARSFAEWCGVVDVLVAVHLLFLL</sequence>
<feature type="transmembrane region" description="Helical" evidence="1">
    <location>
        <begin position="76"/>
        <end position="95"/>
    </location>
</feature>
<keyword evidence="1" id="KW-0472">Membrane</keyword>
<gene>
    <name evidence="2" type="ORF">JEQ17_05985</name>
</gene>
<reference evidence="2 3" key="1">
    <citation type="submission" date="2020-12" db="EMBL/GenBank/DDBJ databases">
        <title>A novel species.</title>
        <authorList>
            <person name="Li K."/>
        </authorList>
    </citation>
    <scope>NUCLEOTIDE SEQUENCE [LARGE SCALE GENOMIC DNA]</scope>
    <source>
        <strain evidence="2 3">ZYC-3</strain>
    </source>
</reference>
<keyword evidence="1" id="KW-0812">Transmembrane</keyword>
<feature type="transmembrane region" description="Helical" evidence="1">
    <location>
        <begin position="131"/>
        <end position="147"/>
    </location>
</feature>
<dbReference type="KEGG" id="slf:JEQ17_05985"/>
<evidence type="ECO:0000256" key="1">
    <source>
        <dbReference type="SAM" id="Phobius"/>
    </source>
</evidence>
<organism evidence="2 3">
    <name type="scientific">Streptomyces liliifuscus</name>
    <dbReference type="NCBI Taxonomy" id="2797636"/>
    <lineage>
        <taxon>Bacteria</taxon>
        <taxon>Bacillati</taxon>
        <taxon>Actinomycetota</taxon>
        <taxon>Actinomycetes</taxon>
        <taxon>Kitasatosporales</taxon>
        <taxon>Streptomycetaceae</taxon>
        <taxon>Streptomyces</taxon>
    </lineage>
</organism>
<dbReference type="EMBL" id="CP066831">
    <property type="protein sequence ID" value="QQM46515.1"/>
    <property type="molecule type" value="Genomic_DNA"/>
</dbReference>
<name>A0A7T7RH84_9ACTN</name>
<feature type="transmembrane region" description="Helical" evidence="1">
    <location>
        <begin position="107"/>
        <end position="125"/>
    </location>
</feature>
<dbReference type="AlphaFoldDB" id="A0A7T7RH84"/>